<protein>
    <submittedName>
        <fullName evidence="3">Uncharacterized protein YjcR</fullName>
    </submittedName>
</protein>
<feature type="domain" description="HTH IS21-type" evidence="2">
    <location>
        <begin position="3"/>
        <end position="67"/>
    </location>
</feature>
<reference evidence="3 4" key="1">
    <citation type="submission" date="2023-07" db="EMBL/GenBank/DDBJ databases">
        <title>Genomic Encyclopedia of Type Strains, Phase IV (KMG-IV): sequencing the most valuable type-strain genomes for metagenomic binning, comparative biology and taxonomic classification.</title>
        <authorList>
            <person name="Goeker M."/>
        </authorList>
    </citation>
    <scope>NUCLEOTIDE SEQUENCE [LARGE SCALE GENOMIC DNA]</scope>
    <source>
        <strain evidence="3 4">DSM 25963</strain>
    </source>
</reference>
<dbReference type="InterPro" id="IPR017894">
    <property type="entry name" value="HTH_IS21_transposase_type"/>
</dbReference>
<evidence type="ECO:0000313" key="4">
    <source>
        <dbReference type="Proteomes" id="UP001223886"/>
    </source>
</evidence>
<evidence type="ECO:0000256" key="1">
    <source>
        <dbReference type="SAM" id="MobiDB-lite"/>
    </source>
</evidence>
<feature type="compositionally biased region" description="Basic residues" evidence="1">
    <location>
        <begin position="73"/>
        <end position="90"/>
    </location>
</feature>
<dbReference type="PROSITE" id="PS50531">
    <property type="entry name" value="HTH_IS21"/>
    <property type="match status" value="1"/>
</dbReference>
<sequence length="90" mass="10881">MTQIDDIRNAFFFKGLNISEIARKFKVDRKTVRKYVYHEDWNASTDTKAKKVFPKLEPFKEDIDQWLEEDKKARGKQRHTATRRGSSRFW</sequence>
<name>A0ABT9M1N8_9THEO</name>
<evidence type="ECO:0000259" key="2">
    <source>
        <dbReference type="PROSITE" id="PS50531"/>
    </source>
</evidence>
<dbReference type="EMBL" id="JAURUP010000002">
    <property type="protein sequence ID" value="MDP9749890.1"/>
    <property type="molecule type" value="Genomic_DNA"/>
</dbReference>
<organism evidence="3 4">
    <name type="scientific">Thermoanaerobacter pentosaceus</name>
    <dbReference type="NCBI Taxonomy" id="694059"/>
    <lineage>
        <taxon>Bacteria</taxon>
        <taxon>Bacillati</taxon>
        <taxon>Bacillota</taxon>
        <taxon>Clostridia</taxon>
        <taxon>Thermoanaerobacterales</taxon>
        <taxon>Thermoanaerobacteraceae</taxon>
        <taxon>Thermoanaerobacter</taxon>
    </lineage>
</organism>
<feature type="region of interest" description="Disordered" evidence="1">
    <location>
        <begin position="70"/>
        <end position="90"/>
    </location>
</feature>
<comment type="caution">
    <text evidence="3">The sequence shown here is derived from an EMBL/GenBank/DDBJ whole genome shotgun (WGS) entry which is preliminary data.</text>
</comment>
<accession>A0ABT9M1N8</accession>
<evidence type="ECO:0000313" key="3">
    <source>
        <dbReference type="EMBL" id="MDP9749890.1"/>
    </source>
</evidence>
<keyword evidence="4" id="KW-1185">Reference proteome</keyword>
<gene>
    <name evidence="3" type="ORF">J2S24_000354</name>
</gene>
<dbReference type="Proteomes" id="UP001223886">
    <property type="component" value="Unassembled WGS sequence"/>
</dbReference>
<proteinExistence type="predicted"/>